<feature type="region of interest" description="Disordered" evidence="2">
    <location>
        <begin position="99"/>
        <end position="124"/>
    </location>
</feature>
<dbReference type="InterPro" id="IPR032675">
    <property type="entry name" value="LRR_dom_sf"/>
</dbReference>
<proteinExistence type="predicted"/>
<comment type="subcellular location">
    <subcellularLocation>
        <location evidence="1">Cytoplasm</location>
        <location evidence="1">Cytoskeleton</location>
        <location evidence="1">Cilium axoneme</location>
    </subcellularLocation>
</comment>
<evidence type="ECO:0000313" key="3">
    <source>
        <dbReference type="EMBL" id="KAG2493378.1"/>
    </source>
</evidence>
<comment type="caution">
    <text evidence="3">The sequence shown here is derived from an EMBL/GenBank/DDBJ whole genome shotgun (WGS) entry which is preliminary data.</text>
</comment>
<evidence type="ECO:0000256" key="2">
    <source>
        <dbReference type="SAM" id="MobiDB-lite"/>
    </source>
</evidence>
<dbReference type="PANTHER" id="PTHR16134:SF119">
    <property type="entry name" value="AT02038P-RELATED"/>
    <property type="match status" value="1"/>
</dbReference>
<feature type="region of interest" description="Disordered" evidence="2">
    <location>
        <begin position="180"/>
        <end position="264"/>
    </location>
</feature>
<organism evidence="3 4">
    <name type="scientific">Edaphochlamys debaryana</name>
    <dbReference type="NCBI Taxonomy" id="47281"/>
    <lineage>
        <taxon>Eukaryota</taxon>
        <taxon>Viridiplantae</taxon>
        <taxon>Chlorophyta</taxon>
        <taxon>core chlorophytes</taxon>
        <taxon>Chlorophyceae</taxon>
        <taxon>CS clade</taxon>
        <taxon>Chlamydomonadales</taxon>
        <taxon>Chlamydomonadales incertae sedis</taxon>
        <taxon>Edaphochlamys</taxon>
    </lineage>
</organism>
<dbReference type="SUPFAM" id="SSF52047">
    <property type="entry name" value="RNI-like"/>
    <property type="match status" value="1"/>
</dbReference>
<reference evidence="3" key="1">
    <citation type="journal article" date="2020" name="bioRxiv">
        <title>Comparative genomics of Chlamydomonas.</title>
        <authorList>
            <person name="Craig R.J."/>
            <person name="Hasan A.R."/>
            <person name="Ness R.W."/>
            <person name="Keightley P.D."/>
        </authorList>
    </citation>
    <scope>NUCLEOTIDE SEQUENCE</scope>
    <source>
        <strain evidence="3">CCAP 11/70</strain>
    </source>
</reference>
<dbReference type="EMBL" id="JAEHOE010000038">
    <property type="protein sequence ID" value="KAG2493378.1"/>
    <property type="molecule type" value="Genomic_DNA"/>
</dbReference>
<name>A0A836BZG2_9CHLO</name>
<dbReference type="SUPFAM" id="SSF81383">
    <property type="entry name" value="F-box domain"/>
    <property type="match status" value="1"/>
</dbReference>
<gene>
    <name evidence="3" type="ORF">HYH03_008510</name>
</gene>
<protein>
    <recommendedName>
        <fullName evidence="5">F-box domain-containing protein</fullName>
    </recommendedName>
</protein>
<evidence type="ECO:0008006" key="5">
    <source>
        <dbReference type="Google" id="ProtNLM"/>
    </source>
</evidence>
<sequence length="843" mass="86433">MAASSSSTAEPADVAWADEEGPHPAILLPEVISAVSRHLRHEDLDCASRVCRLWRGALGGGVRWLSLPARARSEAPLPASLERAVQAFGSSSGVVVRASAHATPCQPPSQSRQPEDAGPRAQAPDGGLAVLLQRATAVVMVLEPAGDGSRPAIGGRAPGAEARADGVDLVACLAAPAGGDGGRALGQPQRPGPEQRHGALAAQPEDEDQESSTRVEEEGQQPHESSRSALAGVRWLRVQGGGTGSAWGPPPGSEWRGLRSSSLSNTDAGPGLDLPATAALSHLQHLRHLSCAIRVGSTDRVSAWAQALARLPSGLTSLRLLGPLCHCPDIAEVVRGWAAALPELRDLDLAAAECSHPHPDLEGAAYEDPAGWTSECWQGVFPALTQLRSLQLSMDAVSPGLWSDLASLGGLSRLRLRQASWGGLSEAPLAPLAASHASGLRDLTLALGDSCELGELAKLTHLTRLDLELLGLAPYETHDTALDPSYDMPGSRGLLALVTRGLRGLRHLRLCCRHAGVDPSELAWLRGACPRLTALQLHAPLRVPRRSAPSAAWALPSELEELDLSNAGADPHSSGVVGGAGGAGGVQDVVVLRLAALPPTLARLWLEGVVVEMGAPAGACPGLATHAGPELGCGGGAAELEGGGLARTTDVRLARCEVRCGLLRLCGLALRSLDVSSCMLLGESLGPSGGGGPGGIPKLPTASASSGPQASAGAAAGGFWAFQELRALRLWGCRGQLRALSDSDLASLPTGLQWLAVSAASTSAEGLAALSRLERLRGLQLGLAGQACAAALGQALVGCGALERLEVVLPGAGGGMGFVVDCVRDHLARSLGRGVAVRLQTQA</sequence>
<dbReference type="AlphaFoldDB" id="A0A836BZG2"/>
<feature type="compositionally biased region" description="Basic and acidic residues" evidence="2">
    <location>
        <begin position="211"/>
        <end position="226"/>
    </location>
</feature>
<dbReference type="OrthoDB" id="536927at2759"/>
<accession>A0A836BZG2</accession>
<dbReference type="Proteomes" id="UP000612055">
    <property type="component" value="Unassembled WGS sequence"/>
</dbReference>
<dbReference type="GO" id="GO:0005930">
    <property type="term" value="C:axoneme"/>
    <property type="evidence" value="ECO:0007669"/>
    <property type="project" value="UniProtKB-SubCell"/>
</dbReference>
<evidence type="ECO:0000256" key="1">
    <source>
        <dbReference type="ARBA" id="ARBA00004430"/>
    </source>
</evidence>
<keyword evidence="4" id="KW-1185">Reference proteome</keyword>
<dbReference type="InterPro" id="IPR036047">
    <property type="entry name" value="F-box-like_dom_sf"/>
</dbReference>
<evidence type="ECO:0000313" key="4">
    <source>
        <dbReference type="Proteomes" id="UP000612055"/>
    </source>
</evidence>
<dbReference type="PANTHER" id="PTHR16134">
    <property type="entry name" value="F-BOX/TPR REPEAT PROTEIN POF3"/>
    <property type="match status" value="1"/>
</dbReference>
<dbReference type="Gene3D" id="3.80.10.10">
    <property type="entry name" value="Ribonuclease Inhibitor"/>
    <property type="match status" value="1"/>
</dbReference>